<feature type="domain" description="ASCH" evidence="1">
    <location>
        <begin position="11"/>
        <end position="137"/>
    </location>
</feature>
<organism evidence="2 3">
    <name type="scientific">Actinomadura barringtoniae</name>
    <dbReference type="NCBI Taxonomy" id="1427535"/>
    <lineage>
        <taxon>Bacteria</taxon>
        <taxon>Bacillati</taxon>
        <taxon>Actinomycetota</taxon>
        <taxon>Actinomycetes</taxon>
        <taxon>Streptosporangiales</taxon>
        <taxon>Thermomonosporaceae</taxon>
        <taxon>Actinomadura</taxon>
    </lineage>
</organism>
<dbReference type="Gene3D" id="3.10.400.10">
    <property type="entry name" value="Sulfate adenylyltransferase"/>
    <property type="match status" value="1"/>
</dbReference>
<dbReference type="InterPro" id="IPR009326">
    <property type="entry name" value="DUF984"/>
</dbReference>
<gene>
    <name evidence="2" type="ORF">J4573_02975</name>
</gene>
<sequence>MSHEDLPRAEFAFPGPLRDRLVAAVLSGAKTTTSSLVVEYERDGEPLPMVGRRAVVIDSDGRPVAIIETAEVRTLRIGDVDLEHARSEGEGHRTVAEWRVGHEAFWNSAEMRDHLGDPAFGVTDDTLMVAERFQVTERL</sequence>
<evidence type="ECO:0000259" key="1">
    <source>
        <dbReference type="SMART" id="SM01022"/>
    </source>
</evidence>
<comment type="caution">
    <text evidence="2">The sequence shown here is derived from an EMBL/GenBank/DDBJ whole genome shotgun (WGS) entry which is preliminary data.</text>
</comment>
<dbReference type="SMART" id="SM01022">
    <property type="entry name" value="ASCH"/>
    <property type="match status" value="1"/>
</dbReference>
<dbReference type="PANTHER" id="PTHR39203">
    <property type="entry name" value="CYTOPLASMIC PROTEIN-RELATED"/>
    <property type="match status" value="1"/>
</dbReference>
<name>A0A939P611_9ACTN</name>
<dbReference type="SUPFAM" id="SSF88697">
    <property type="entry name" value="PUA domain-like"/>
    <property type="match status" value="1"/>
</dbReference>
<evidence type="ECO:0000313" key="3">
    <source>
        <dbReference type="Proteomes" id="UP000669179"/>
    </source>
</evidence>
<dbReference type="EMBL" id="JAGEOJ010000001">
    <property type="protein sequence ID" value="MBO2446037.1"/>
    <property type="molecule type" value="Genomic_DNA"/>
</dbReference>
<dbReference type="InterPro" id="IPR015947">
    <property type="entry name" value="PUA-like_sf"/>
</dbReference>
<dbReference type="PANTHER" id="PTHR39203:SF1">
    <property type="entry name" value="CYTOPLASMIC PROTEIN"/>
    <property type="match status" value="1"/>
</dbReference>
<proteinExistence type="predicted"/>
<dbReference type="PIRSF" id="PIRSF021320">
    <property type="entry name" value="DUF984"/>
    <property type="match status" value="1"/>
</dbReference>
<dbReference type="CDD" id="cd06553">
    <property type="entry name" value="ASCH_Ef3133_like"/>
    <property type="match status" value="1"/>
</dbReference>
<dbReference type="Pfam" id="PF04266">
    <property type="entry name" value="ASCH"/>
    <property type="match status" value="1"/>
</dbReference>
<evidence type="ECO:0000313" key="2">
    <source>
        <dbReference type="EMBL" id="MBO2446037.1"/>
    </source>
</evidence>
<dbReference type="Proteomes" id="UP000669179">
    <property type="component" value="Unassembled WGS sequence"/>
</dbReference>
<protein>
    <submittedName>
        <fullName evidence="2">ASCH domain-containing protein</fullName>
    </submittedName>
</protein>
<dbReference type="RefSeq" id="WP_208253610.1">
    <property type="nucleotide sequence ID" value="NZ_JAGEOJ010000001.1"/>
</dbReference>
<keyword evidence="3" id="KW-1185">Reference proteome</keyword>
<accession>A0A939P611</accession>
<dbReference type="InterPro" id="IPR007374">
    <property type="entry name" value="ASCH_domain"/>
</dbReference>
<dbReference type="AlphaFoldDB" id="A0A939P611"/>
<reference evidence="2" key="1">
    <citation type="submission" date="2021-03" db="EMBL/GenBank/DDBJ databases">
        <authorList>
            <person name="Kanchanasin P."/>
            <person name="Saeng-In P."/>
            <person name="Phongsopitanun W."/>
            <person name="Yuki M."/>
            <person name="Kudo T."/>
            <person name="Ohkuma M."/>
            <person name="Tanasupawat S."/>
        </authorList>
    </citation>
    <scope>NUCLEOTIDE SEQUENCE</scope>
    <source>
        <strain evidence="2">GKU 128</strain>
    </source>
</reference>